<evidence type="ECO:0000313" key="2">
    <source>
        <dbReference type="EMBL" id="AWV96684.1"/>
    </source>
</evidence>
<evidence type="ECO:0000256" key="1">
    <source>
        <dbReference type="SAM" id="SignalP"/>
    </source>
</evidence>
<dbReference type="KEGG" id="als:DJ013_00120"/>
<accession>A0A2Z4G6B9</accession>
<dbReference type="AlphaFoldDB" id="A0A2Z4G6B9"/>
<protein>
    <submittedName>
        <fullName evidence="2">Uncharacterized protein</fullName>
    </submittedName>
</protein>
<dbReference type="RefSeq" id="WP_111369786.1">
    <property type="nucleotide sequence ID" value="NZ_CP029480.1"/>
</dbReference>
<feature type="signal peptide" evidence="1">
    <location>
        <begin position="1"/>
        <end position="19"/>
    </location>
</feature>
<organism evidence="2 3">
    <name type="scientific">Arcticibacterium luteifluviistationis</name>
    <dbReference type="NCBI Taxonomy" id="1784714"/>
    <lineage>
        <taxon>Bacteria</taxon>
        <taxon>Pseudomonadati</taxon>
        <taxon>Bacteroidota</taxon>
        <taxon>Cytophagia</taxon>
        <taxon>Cytophagales</taxon>
        <taxon>Leadbetterellaceae</taxon>
        <taxon>Arcticibacterium</taxon>
    </lineage>
</organism>
<proteinExistence type="predicted"/>
<dbReference type="EMBL" id="CP029480">
    <property type="protein sequence ID" value="AWV96684.1"/>
    <property type="molecule type" value="Genomic_DNA"/>
</dbReference>
<gene>
    <name evidence="2" type="ORF">DJ013_00120</name>
</gene>
<name>A0A2Z4G6B9_9BACT</name>
<reference evidence="2 3" key="1">
    <citation type="submission" date="2018-05" db="EMBL/GenBank/DDBJ databases">
        <title>Complete genome sequence of Arcticibacterium luteifluviistationis SM1504T, a cytophagaceae bacterium isolated from Arctic surface seawater.</title>
        <authorList>
            <person name="Li Y."/>
            <person name="Qin Q.-L."/>
        </authorList>
    </citation>
    <scope>NUCLEOTIDE SEQUENCE [LARGE SCALE GENOMIC DNA]</scope>
    <source>
        <strain evidence="2 3">SM1504</strain>
    </source>
</reference>
<sequence>MFKYLFAVCFFLFVAKSYAQDPHMREAESVEEILKKNNPEEFEALQNHEKYLVIEKIGSTKRKKIFIDQEMAFLTMDDIPFKGNLTRLTDSTLSLTYFDNTMQRYELRMFYLKDIQLLYKRSVQKGLNYKLSPVTLLPLALDWIYFKRKPWENINTLYYIAGIEAARILIANRKKFFNKYKFNEKRRLRVFQY</sequence>
<keyword evidence="1" id="KW-0732">Signal</keyword>
<dbReference type="Proteomes" id="UP000249873">
    <property type="component" value="Chromosome"/>
</dbReference>
<evidence type="ECO:0000313" key="3">
    <source>
        <dbReference type="Proteomes" id="UP000249873"/>
    </source>
</evidence>
<keyword evidence="3" id="KW-1185">Reference proteome</keyword>
<dbReference type="OrthoDB" id="963860at2"/>
<feature type="chain" id="PRO_5016418330" evidence="1">
    <location>
        <begin position="20"/>
        <end position="193"/>
    </location>
</feature>